<dbReference type="CDD" id="cd03257">
    <property type="entry name" value="ABC_NikE_OppD_transporters"/>
    <property type="match status" value="2"/>
</dbReference>
<keyword evidence="4" id="KW-0547">Nucleotide-binding</keyword>
<evidence type="ECO:0000256" key="1">
    <source>
        <dbReference type="ARBA" id="ARBA00004417"/>
    </source>
</evidence>
<keyword evidence="5 7" id="KW-0067">ATP-binding</keyword>
<dbReference type="Pfam" id="PF00005">
    <property type="entry name" value="ABC_tran"/>
    <property type="match status" value="2"/>
</dbReference>
<feature type="domain" description="ABC transporter" evidence="6">
    <location>
        <begin position="336"/>
        <end position="579"/>
    </location>
</feature>
<dbReference type="EMBL" id="JABBNT010000003">
    <property type="protein sequence ID" value="NMM45173.1"/>
    <property type="molecule type" value="Genomic_DNA"/>
</dbReference>
<keyword evidence="8" id="KW-1185">Reference proteome</keyword>
<evidence type="ECO:0000256" key="3">
    <source>
        <dbReference type="ARBA" id="ARBA00022448"/>
    </source>
</evidence>
<dbReference type="InterPro" id="IPR003439">
    <property type="entry name" value="ABC_transporter-like_ATP-bd"/>
</dbReference>
<dbReference type="AlphaFoldDB" id="A0A7Y0HG11"/>
<dbReference type="GO" id="GO:0005524">
    <property type="term" value="F:ATP binding"/>
    <property type="evidence" value="ECO:0007669"/>
    <property type="project" value="UniProtKB-KW"/>
</dbReference>
<dbReference type="PANTHER" id="PTHR43776:SF7">
    <property type="entry name" value="D,D-DIPEPTIDE TRANSPORT ATP-BINDING PROTEIN DDPF-RELATED"/>
    <property type="match status" value="1"/>
</dbReference>
<proteinExistence type="inferred from homology"/>
<evidence type="ECO:0000256" key="2">
    <source>
        <dbReference type="ARBA" id="ARBA00005417"/>
    </source>
</evidence>
<dbReference type="GO" id="GO:0055085">
    <property type="term" value="P:transmembrane transport"/>
    <property type="evidence" value="ECO:0007669"/>
    <property type="project" value="UniProtKB-ARBA"/>
</dbReference>
<reference evidence="7 8" key="1">
    <citation type="submission" date="2020-04" db="EMBL/GenBank/DDBJ databases">
        <title>Rhodospirillaceae bacterium KN72 isolated from deep sea.</title>
        <authorList>
            <person name="Zhang D.-C."/>
        </authorList>
    </citation>
    <scope>NUCLEOTIDE SEQUENCE [LARGE SCALE GENOMIC DNA]</scope>
    <source>
        <strain evidence="7 8">KN72</strain>
    </source>
</reference>
<evidence type="ECO:0000313" key="7">
    <source>
        <dbReference type="EMBL" id="NMM45173.1"/>
    </source>
</evidence>
<dbReference type="SUPFAM" id="SSF52540">
    <property type="entry name" value="P-loop containing nucleoside triphosphate hydrolases"/>
    <property type="match status" value="2"/>
</dbReference>
<comment type="similarity">
    <text evidence="2">Belongs to the ABC transporter superfamily.</text>
</comment>
<dbReference type="GO" id="GO:0015833">
    <property type="term" value="P:peptide transport"/>
    <property type="evidence" value="ECO:0007669"/>
    <property type="project" value="InterPro"/>
</dbReference>
<dbReference type="GO" id="GO:0005886">
    <property type="term" value="C:plasma membrane"/>
    <property type="evidence" value="ECO:0007669"/>
    <property type="project" value="UniProtKB-SubCell"/>
</dbReference>
<evidence type="ECO:0000313" key="8">
    <source>
        <dbReference type="Proteomes" id="UP000539372"/>
    </source>
</evidence>
<name>A0A7Y0HG11_9PROT</name>
<dbReference type="Proteomes" id="UP000539372">
    <property type="component" value="Unassembled WGS sequence"/>
</dbReference>
<dbReference type="NCBIfam" id="NF008453">
    <property type="entry name" value="PRK11308.1"/>
    <property type="match status" value="2"/>
</dbReference>
<dbReference type="PROSITE" id="PS00211">
    <property type="entry name" value="ABC_TRANSPORTER_1"/>
    <property type="match status" value="1"/>
</dbReference>
<comment type="caution">
    <text evidence="7">The sequence shown here is derived from an EMBL/GenBank/DDBJ whole genome shotgun (WGS) entry which is preliminary data.</text>
</comment>
<dbReference type="InterPro" id="IPR027417">
    <property type="entry name" value="P-loop_NTPase"/>
</dbReference>
<evidence type="ECO:0000259" key="6">
    <source>
        <dbReference type="PROSITE" id="PS50893"/>
    </source>
</evidence>
<dbReference type="InterPro" id="IPR013563">
    <property type="entry name" value="Oligopep_ABC_C"/>
</dbReference>
<evidence type="ECO:0000256" key="4">
    <source>
        <dbReference type="ARBA" id="ARBA00022741"/>
    </source>
</evidence>
<dbReference type="InterPro" id="IPR050319">
    <property type="entry name" value="ABC_transp_ATP-bind"/>
</dbReference>
<dbReference type="InterPro" id="IPR003593">
    <property type="entry name" value="AAA+_ATPase"/>
</dbReference>
<gene>
    <name evidence="7" type="ORF">HH303_11830</name>
</gene>
<dbReference type="PANTHER" id="PTHR43776">
    <property type="entry name" value="TRANSPORT ATP-BINDING PROTEIN"/>
    <property type="match status" value="1"/>
</dbReference>
<dbReference type="PROSITE" id="PS50893">
    <property type="entry name" value="ABC_TRANSPORTER_2"/>
    <property type="match status" value="2"/>
</dbReference>
<comment type="subcellular location">
    <subcellularLocation>
        <location evidence="1">Cell inner membrane</location>
        <topology evidence="1">Peripheral membrane protein</topology>
    </subcellularLocation>
</comment>
<dbReference type="GO" id="GO:0016887">
    <property type="term" value="F:ATP hydrolysis activity"/>
    <property type="evidence" value="ECO:0007669"/>
    <property type="project" value="InterPro"/>
</dbReference>
<feature type="domain" description="ABC transporter" evidence="6">
    <location>
        <begin position="21"/>
        <end position="280"/>
    </location>
</feature>
<dbReference type="Gene3D" id="3.40.50.300">
    <property type="entry name" value="P-loop containing nucleotide triphosphate hydrolases"/>
    <property type="match status" value="2"/>
</dbReference>
<evidence type="ECO:0000256" key="5">
    <source>
        <dbReference type="ARBA" id="ARBA00022840"/>
    </source>
</evidence>
<dbReference type="Pfam" id="PF08352">
    <property type="entry name" value="oligo_HPY"/>
    <property type="match status" value="2"/>
</dbReference>
<dbReference type="FunFam" id="3.40.50.300:FF:000016">
    <property type="entry name" value="Oligopeptide ABC transporter ATP-binding component"/>
    <property type="match status" value="2"/>
</dbReference>
<protein>
    <submittedName>
        <fullName evidence="7">ABC transporter ATP-binding protein</fullName>
    </submittedName>
</protein>
<dbReference type="SMART" id="SM00382">
    <property type="entry name" value="AAA"/>
    <property type="match status" value="2"/>
</dbReference>
<accession>A0A7Y0HG11</accession>
<organism evidence="7 8">
    <name type="scientific">Pacificispira spongiicola</name>
    <dbReference type="NCBI Taxonomy" id="2729598"/>
    <lineage>
        <taxon>Bacteria</taxon>
        <taxon>Pseudomonadati</taxon>
        <taxon>Pseudomonadota</taxon>
        <taxon>Alphaproteobacteria</taxon>
        <taxon>Rhodospirillales</taxon>
        <taxon>Rhodospirillaceae</taxon>
        <taxon>Pacificispira</taxon>
    </lineage>
</organism>
<sequence>MSDAPCSPIAIKERTLSGDLLSVQDLRIGFKMMEGSLEAVKGVSFRVPQGGTVALVGESGSGKSVVSQAIMGILPKAASITGGSILFDDPRNDLPPIDIAALDRHGPQMRAIRGGRISIIFQEPMTALSPLHTIGNQIGEAVELHRNCGAAEVVDLTRDMLRMVGFPDPDRALRTYPFELSGGLRQRAMIAMALVCHPALLIADEPTTALDVTIQAQILKLMRDLQQELGMAVLMITHDLGVVANMAEEIVVMYHGEVMEHGTLDHIFRDPRHPYLKALLKAVPRFDMAPGERLVPIREIETKAESLHAEAVAAHPVVEPEKPILTVDGIRKTFSIRKGGLLKQSAPVRAVDDVGFTVKRGECLGLVGESGCGKTTLSKILMRALSPDAGRVSFYDGTRDIDVLALDGDDLFEFRRTMQFIFQDPFSSLNPRMTVLDILTEPLTIHGIGTMDERKQKAARLMDLVGLDMRHLKRYPHSFSGGQRQRIGIARALALNPELLICDEPVSALDVSIQAQILNLLKDLQRDLGLTYIFISHNLAVVDYIADRIAVMCRGRLVELAPSELLFQNPRHPYTQGLLRAVPDPNPDNALDFAQLMDDKASSPDRWPAPFTDDGTGGLIFHDLGGGHYVRAMADARFERSAA</sequence>
<keyword evidence="3" id="KW-0813">Transport</keyword>
<dbReference type="InterPro" id="IPR017871">
    <property type="entry name" value="ABC_transporter-like_CS"/>
</dbReference>